<dbReference type="InterPro" id="IPR046960">
    <property type="entry name" value="PPR_At4g14850-like_plant"/>
</dbReference>
<evidence type="ECO:0008006" key="5">
    <source>
        <dbReference type="Google" id="ProtNLM"/>
    </source>
</evidence>
<dbReference type="FunFam" id="1.25.40.10:FF:000090">
    <property type="entry name" value="Pentatricopeptide repeat-containing protein, chloroplastic"/>
    <property type="match status" value="1"/>
</dbReference>
<keyword evidence="1" id="KW-0677">Repeat</keyword>
<evidence type="ECO:0000313" key="4">
    <source>
        <dbReference type="Proteomes" id="UP001642360"/>
    </source>
</evidence>
<dbReference type="SUPFAM" id="SSF48452">
    <property type="entry name" value="TPR-like"/>
    <property type="match status" value="1"/>
</dbReference>
<name>A0ABC8SW13_9AQUA</name>
<protein>
    <recommendedName>
        <fullName evidence="5">Pentatricopeptide repeat-containing protein</fullName>
    </recommendedName>
</protein>
<dbReference type="PANTHER" id="PTHR47926:SF426">
    <property type="entry name" value="TETRATRICOPEPTIDE-LIKE HELICAL DOMAIN SUPERFAMILY, DYW DOMAIN-CONTAINING PROTEIN"/>
    <property type="match status" value="1"/>
</dbReference>
<dbReference type="Pfam" id="PF20431">
    <property type="entry name" value="E_motif"/>
    <property type="match status" value="1"/>
</dbReference>
<dbReference type="Proteomes" id="UP001642360">
    <property type="component" value="Unassembled WGS sequence"/>
</dbReference>
<evidence type="ECO:0000256" key="1">
    <source>
        <dbReference type="ARBA" id="ARBA00022737"/>
    </source>
</evidence>
<dbReference type="Pfam" id="PF01535">
    <property type="entry name" value="PPR"/>
    <property type="match status" value="2"/>
</dbReference>
<dbReference type="PANTHER" id="PTHR47926">
    <property type="entry name" value="PENTATRICOPEPTIDE REPEAT-CONTAINING PROTEIN"/>
    <property type="match status" value="1"/>
</dbReference>
<dbReference type="EMBL" id="CAUOFW020003269">
    <property type="protein sequence ID" value="CAK9158907.1"/>
    <property type="molecule type" value="Genomic_DNA"/>
</dbReference>
<reference evidence="3 4" key="1">
    <citation type="submission" date="2024-02" db="EMBL/GenBank/DDBJ databases">
        <authorList>
            <person name="Vignale AGUSTIN F."/>
            <person name="Sosa J E."/>
            <person name="Modenutti C."/>
        </authorList>
    </citation>
    <scope>NUCLEOTIDE SEQUENCE [LARGE SCALE GENOMIC DNA]</scope>
</reference>
<gene>
    <name evidence="3" type="ORF">ILEXP_LOCUS27571</name>
</gene>
<accession>A0ABC8SW13</accession>
<sequence length="551" mass="60831">MTSYTSNYLRLLSYTKLLTSHVNQGRHEQALSLFHHIHSSLSLDPFVFPLALKSCAALNSPQLGTSIHAHTHKAGLLSNSFVACALVDMYGKCISILSARQLFDEIPQRNDVVWNAMISLYTHSKNVPKALELFEVMDVLPNESTFNSIIAGFSEAEDGGFKAIDFCKGMLEFGLKPNLITILALLPACVGIASLNFIKEIHGYSSRNDIDPHPQLRSGLVEAYGRCGCLANARNDVVWNAMISLYTHSKNVPKALELFEVMDVLPNESTFNSIIAGFSEAEDGGFKAIDFCKGMLEFGLKPNLITILALLPACVGIASLNFIKEIHGYSIRNDIDPHPQLRSGLVEAYGRCGCLGNARYVFQSMSERDVVAWSSLISAYALHGEARTALDIFTQMEKANIKPDGITFIAVLKACSHAGLADEARMYFARMHNHYDVEASSDHYSCLVDVLSRAGRLYEAYEVIKEMPVKVTAKAWGALLGACRTYGEVDLAEIAGRALFEVEPNNPANYVLLARIYATAGRHEEAQRMRREMEERGVKVAPGSSWVIYQD</sequence>
<dbReference type="FunFam" id="1.25.40.10:FF:000344">
    <property type="entry name" value="Pentatricopeptide repeat-containing protein"/>
    <property type="match status" value="1"/>
</dbReference>
<feature type="repeat" description="PPR" evidence="2">
    <location>
        <begin position="142"/>
        <end position="177"/>
    </location>
</feature>
<dbReference type="NCBIfam" id="TIGR00756">
    <property type="entry name" value="PPR"/>
    <property type="match status" value="3"/>
</dbReference>
<feature type="repeat" description="PPR" evidence="2">
    <location>
        <begin position="506"/>
        <end position="540"/>
    </location>
</feature>
<feature type="repeat" description="PPR" evidence="2">
    <location>
        <begin position="267"/>
        <end position="302"/>
    </location>
</feature>
<proteinExistence type="predicted"/>
<organism evidence="3 4">
    <name type="scientific">Ilex paraguariensis</name>
    <name type="common">yerba mate</name>
    <dbReference type="NCBI Taxonomy" id="185542"/>
    <lineage>
        <taxon>Eukaryota</taxon>
        <taxon>Viridiplantae</taxon>
        <taxon>Streptophyta</taxon>
        <taxon>Embryophyta</taxon>
        <taxon>Tracheophyta</taxon>
        <taxon>Spermatophyta</taxon>
        <taxon>Magnoliopsida</taxon>
        <taxon>eudicotyledons</taxon>
        <taxon>Gunneridae</taxon>
        <taxon>Pentapetalae</taxon>
        <taxon>asterids</taxon>
        <taxon>campanulids</taxon>
        <taxon>Aquifoliales</taxon>
        <taxon>Aquifoliaceae</taxon>
        <taxon>Ilex</taxon>
    </lineage>
</organism>
<dbReference type="InterPro" id="IPR046848">
    <property type="entry name" value="E_motif"/>
</dbReference>
<feature type="repeat" description="PPR" evidence="2">
    <location>
        <begin position="369"/>
        <end position="403"/>
    </location>
</feature>
<evidence type="ECO:0000256" key="2">
    <source>
        <dbReference type="PROSITE-ProRule" id="PRU00708"/>
    </source>
</evidence>
<keyword evidence="4" id="KW-1185">Reference proteome</keyword>
<evidence type="ECO:0000313" key="3">
    <source>
        <dbReference type="EMBL" id="CAK9158907.1"/>
    </source>
</evidence>
<dbReference type="InterPro" id="IPR011990">
    <property type="entry name" value="TPR-like_helical_dom_sf"/>
</dbReference>
<dbReference type="Pfam" id="PF13041">
    <property type="entry name" value="PPR_2"/>
    <property type="match status" value="3"/>
</dbReference>
<dbReference type="InterPro" id="IPR002885">
    <property type="entry name" value="PPR_rpt"/>
</dbReference>
<dbReference type="PROSITE" id="PS51375">
    <property type="entry name" value="PPR"/>
    <property type="match status" value="4"/>
</dbReference>
<dbReference type="GO" id="GO:0016070">
    <property type="term" value="P:RNA metabolic process"/>
    <property type="evidence" value="ECO:0007669"/>
    <property type="project" value="UniProtKB-ARBA"/>
</dbReference>
<dbReference type="AlphaFoldDB" id="A0ABC8SW13"/>
<dbReference type="Gene3D" id="1.25.40.10">
    <property type="entry name" value="Tetratricopeptide repeat domain"/>
    <property type="match status" value="4"/>
</dbReference>
<comment type="caution">
    <text evidence="3">The sequence shown here is derived from an EMBL/GenBank/DDBJ whole genome shotgun (WGS) entry which is preliminary data.</text>
</comment>